<reference evidence="1 2" key="1">
    <citation type="journal article" date="2019" name="Sci. Rep.">
        <title>Extended insight into the Mycobacterium chelonae-abscessus complex through whole genome sequencing of Mycobacterium salmoniphilum outbreak and Mycobacterium salmoniphilum-like strains.</title>
        <authorList>
            <person name="Behra P.R.K."/>
            <person name="Das S."/>
            <person name="Pettersson B.M.F."/>
            <person name="Shirreff L."/>
            <person name="DuCote T."/>
            <person name="Jacobsson K.G."/>
            <person name="Ennis D.G."/>
            <person name="Kirsebom L.A."/>
        </authorList>
    </citation>
    <scope>NUCLEOTIDE SEQUENCE [LARGE SCALE GENOMIC DNA]</scope>
    <source>
        <strain evidence="1 2">CCUG 63697</strain>
    </source>
</reference>
<gene>
    <name evidence="1" type="ORF">CCUG63697_03243</name>
</gene>
<organism evidence="1 2">
    <name type="scientific">Mycobacteroides franklinii</name>
    <dbReference type="NCBI Taxonomy" id="948102"/>
    <lineage>
        <taxon>Bacteria</taxon>
        <taxon>Bacillati</taxon>
        <taxon>Actinomycetota</taxon>
        <taxon>Actinomycetes</taxon>
        <taxon>Mycobacteriales</taxon>
        <taxon>Mycobacteriaceae</taxon>
        <taxon>Mycobacteroides</taxon>
    </lineage>
</organism>
<evidence type="ECO:0000313" key="2">
    <source>
        <dbReference type="Proteomes" id="UP000295165"/>
    </source>
</evidence>
<dbReference type="AlphaFoldDB" id="A0A4V3HUK7"/>
<dbReference type="EMBL" id="PECC01000028">
    <property type="protein sequence ID" value="TDZ48713.1"/>
    <property type="molecule type" value="Genomic_DNA"/>
</dbReference>
<dbReference type="Proteomes" id="UP000295165">
    <property type="component" value="Unassembled WGS sequence"/>
</dbReference>
<protein>
    <submittedName>
        <fullName evidence="1">Uncharacterized protein</fullName>
    </submittedName>
</protein>
<name>A0A4V3HUK7_9MYCO</name>
<proteinExistence type="predicted"/>
<sequence length="75" mass="8308">MPRRKLIDESVGCRGNTPHDGFHITQNGEALLAGEHVHVEIGQGGDRSGEVRKDTARAGAHCRTHVRIQFRHSDE</sequence>
<accession>A0A4V3HUK7</accession>
<comment type="caution">
    <text evidence="1">The sequence shown here is derived from an EMBL/GenBank/DDBJ whole genome shotgun (WGS) entry which is preliminary data.</text>
</comment>
<evidence type="ECO:0000313" key="1">
    <source>
        <dbReference type="EMBL" id="TDZ48713.1"/>
    </source>
</evidence>
<keyword evidence="2" id="KW-1185">Reference proteome</keyword>